<gene>
    <name evidence="4" type="ORF">KO481_02160</name>
</gene>
<reference evidence="4 5" key="1">
    <citation type="submission" date="2021-06" db="EMBL/GenBank/DDBJ databases">
        <title>Actinomycetes sequencing.</title>
        <authorList>
            <person name="Shan Q."/>
        </authorList>
    </citation>
    <scope>NUCLEOTIDE SEQUENCE [LARGE SCALE GENOMIC DNA]</scope>
    <source>
        <strain evidence="4 5">NEAU-G5</strain>
    </source>
</reference>
<dbReference type="PROSITE" id="PS51462">
    <property type="entry name" value="NUDIX"/>
    <property type="match status" value="1"/>
</dbReference>
<dbReference type="Gene3D" id="3.90.79.10">
    <property type="entry name" value="Nucleoside Triphosphate Pyrophosphohydrolase"/>
    <property type="match status" value="1"/>
</dbReference>
<accession>A0ABS6AQN6</accession>
<dbReference type="PANTHER" id="PTHR43046:SF16">
    <property type="entry name" value="ADP-RIBOSE PYROPHOSPHATASE YJHB-RELATED"/>
    <property type="match status" value="1"/>
</dbReference>
<proteinExistence type="predicted"/>
<sequence length="153" mass="16729">MADRHLIDVHVLLVDGDRLLLTQRTGNDPFSSRWHLPSGKLDACEPITVAAAREAYEEVGVVIDPADLRVVHVAHVAGSGPEARLGLFLYAARWQGEPWNREEEMGKCSAVCWVPLDQVAEWDVIEYSAVGIRAFLDGAAASFSEHGWVPAGV</sequence>
<dbReference type="InterPro" id="IPR020084">
    <property type="entry name" value="NUDIX_hydrolase_CS"/>
</dbReference>
<keyword evidence="5" id="KW-1185">Reference proteome</keyword>
<dbReference type="Pfam" id="PF00293">
    <property type="entry name" value="NUDIX"/>
    <property type="match status" value="1"/>
</dbReference>
<evidence type="ECO:0000313" key="5">
    <source>
        <dbReference type="Proteomes" id="UP000733379"/>
    </source>
</evidence>
<dbReference type="Proteomes" id="UP000733379">
    <property type="component" value="Unassembled WGS sequence"/>
</dbReference>
<dbReference type="RefSeq" id="WP_215915208.1">
    <property type="nucleotide sequence ID" value="NZ_JAHKNI010000001.1"/>
</dbReference>
<name>A0ABS6AQN6_9NOCA</name>
<dbReference type="EMBL" id="JAHKNI010000001">
    <property type="protein sequence ID" value="MBU3060327.1"/>
    <property type="molecule type" value="Genomic_DNA"/>
</dbReference>
<dbReference type="InterPro" id="IPR015797">
    <property type="entry name" value="NUDIX_hydrolase-like_dom_sf"/>
</dbReference>
<dbReference type="SUPFAM" id="SSF55811">
    <property type="entry name" value="Nudix"/>
    <property type="match status" value="1"/>
</dbReference>
<evidence type="ECO:0000259" key="3">
    <source>
        <dbReference type="PROSITE" id="PS51462"/>
    </source>
</evidence>
<keyword evidence="2" id="KW-0378">Hydrolase</keyword>
<evidence type="ECO:0000256" key="2">
    <source>
        <dbReference type="ARBA" id="ARBA00022801"/>
    </source>
</evidence>
<evidence type="ECO:0000313" key="4">
    <source>
        <dbReference type="EMBL" id="MBU3060327.1"/>
    </source>
</evidence>
<evidence type="ECO:0000256" key="1">
    <source>
        <dbReference type="ARBA" id="ARBA00001946"/>
    </source>
</evidence>
<dbReference type="PANTHER" id="PTHR43046">
    <property type="entry name" value="GDP-MANNOSE MANNOSYL HYDROLASE"/>
    <property type="match status" value="1"/>
</dbReference>
<comment type="cofactor">
    <cofactor evidence="1">
        <name>Mg(2+)</name>
        <dbReference type="ChEBI" id="CHEBI:18420"/>
    </cofactor>
</comment>
<protein>
    <submittedName>
        <fullName evidence="4">NUDIX domain-containing protein</fullName>
    </submittedName>
</protein>
<comment type="caution">
    <text evidence="4">The sequence shown here is derived from an EMBL/GenBank/DDBJ whole genome shotgun (WGS) entry which is preliminary data.</text>
</comment>
<dbReference type="PROSITE" id="PS00893">
    <property type="entry name" value="NUDIX_BOX"/>
    <property type="match status" value="1"/>
</dbReference>
<dbReference type="InterPro" id="IPR000086">
    <property type="entry name" value="NUDIX_hydrolase_dom"/>
</dbReference>
<organism evidence="4 5">
    <name type="scientific">Nocardia albiluteola</name>
    <dbReference type="NCBI Taxonomy" id="2842303"/>
    <lineage>
        <taxon>Bacteria</taxon>
        <taxon>Bacillati</taxon>
        <taxon>Actinomycetota</taxon>
        <taxon>Actinomycetes</taxon>
        <taxon>Mycobacteriales</taxon>
        <taxon>Nocardiaceae</taxon>
        <taxon>Nocardia</taxon>
    </lineage>
</organism>
<feature type="domain" description="Nudix hydrolase" evidence="3">
    <location>
        <begin position="4"/>
        <end position="136"/>
    </location>
</feature>